<dbReference type="GO" id="GO:1990904">
    <property type="term" value="C:ribonucleoprotein complex"/>
    <property type="evidence" value="ECO:0007669"/>
    <property type="project" value="TreeGrafter"/>
</dbReference>
<dbReference type="PANTHER" id="PTHR14202">
    <property type="entry name" value="60 KDA RIBONUCLEOPROTEIN SSA/RO"/>
    <property type="match status" value="1"/>
</dbReference>
<evidence type="ECO:0000313" key="2">
    <source>
        <dbReference type="Proteomes" id="UP000494040"/>
    </source>
</evidence>
<accession>A0A8I6S102</accession>
<dbReference type="InterPro" id="IPR037214">
    <property type="entry name" value="TROVE_dom_sf"/>
</dbReference>
<sequence>MLSNFRSIAESKLKRFLLYGSEEIVYFSGGRVQYGYFLGSNLTSLRNLLNQVDKKKISEWVKFVQEEKVASHVCIVPLVVSECCKLSGWKEEAFEMALTVLRTDKEFLMFCKFSFEILPEIGNGPLVTKFIREWYLRLDCWELVEIVSERPCCYGWYHRDLIKLANVNSSCPSMGAAFAYAIGGVELMNQQYGNNAEARDVVEHLNRFEAFKSKTDTDEAITENGASTHNIHTSNQTLVREKQLRNAFQKNVKITTKNITVIVDCYKLSRSYCRCSPSVQADIAAAQIALYFGNASANNRVLVFKEIKYQYLQRGTTVDELVNNIGTDTRECSSTREIGLYLSPKNGETLYTDLFVVIGASINHENYIKYVQDHRRDKSRAPKFAFCSLGGILNDRTIKYDKDVLLTSGFDDKMCDIISAFSTL</sequence>
<dbReference type="InterPro" id="IPR040322">
    <property type="entry name" value="TROVE2"/>
</dbReference>
<dbReference type="InterPro" id="IPR036465">
    <property type="entry name" value="vWFA_dom_sf"/>
</dbReference>
<dbReference type="SUPFAM" id="SSF140864">
    <property type="entry name" value="TROVE domain-like"/>
    <property type="match status" value="1"/>
</dbReference>
<dbReference type="AlphaFoldDB" id="A0A8I6S102"/>
<name>A0A8I6S102_CIMLE</name>
<dbReference type="EnsemblMetazoa" id="XM_014398345.2">
    <property type="protein sequence ID" value="XP_014253831.1"/>
    <property type="gene ID" value="LOC106669081"/>
</dbReference>
<reference evidence="1" key="1">
    <citation type="submission" date="2022-01" db="UniProtKB">
        <authorList>
            <consortium name="EnsemblMetazoa"/>
        </authorList>
    </citation>
    <scope>IDENTIFICATION</scope>
</reference>
<dbReference type="OrthoDB" id="6593576at2759"/>
<dbReference type="GO" id="GO:0003723">
    <property type="term" value="F:RNA binding"/>
    <property type="evidence" value="ECO:0007669"/>
    <property type="project" value="InterPro"/>
</dbReference>
<dbReference type="KEGG" id="clec:106669081"/>
<dbReference type="GeneID" id="106669081"/>
<dbReference type="PANTHER" id="PTHR14202:SF0">
    <property type="entry name" value="RNA-BINDING PROTEIN RO60"/>
    <property type="match status" value="1"/>
</dbReference>
<dbReference type="Proteomes" id="UP000494040">
    <property type="component" value="Unassembled WGS sequence"/>
</dbReference>
<keyword evidence="2" id="KW-1185">Reference proteome</keyword>
<evidence type="ECO:0008006" key="3">
    <source>
        <dbReference type="Google" id="ProtNLM"/>
    </source>
</evidence>
<dbReference type="Gene3D" id="3.40.50.410">
    <property type="entry name" value="von Willebrand factor, type A domain"/>
    <property type="match status" value="1"/>
</dbReference>
<protein>
    <recommendedName>
        <fullName evidence="3">TROVE domain-containing protein</fullName>
    </recommendedName>
</protein>
<dbReference type="RefSeq" id="XP_014253831.1">
    <property type="nucleotide sequence ID" value="XM_014398345.2"/>
</dbReference>
<organism evidence="1 2">
    <name type="scientific">Cimex lectularius</name>
    <name type="common">Bed bug</name>
    <name type="synonym">Acanthia lectularia</name>
    <dbReference type="NCBI Taxonomy" id="79782"/>
    <lineage>
        <taxon>Eukaryota</taxon>
        <taxon>Metazoa</taxon>
        <taxon>Ecdysozoa</taxon>
        <taxon>Arthropoda</taxon>
        <taxon>Hexapoda</taxon>
        <taxon>Insecta</taxon>
        <taxon>Pterygota</taxon>
        <taxon>Neoptera</taxon>
        <taxon>Paraneoptera</taxon>
        <taxon>Hemiptera</taxon>
        <taxon>Heteroptera</taxon>
        <taxon>Panheteroptera</taxon>
        <taxon>Cimicomorpha</taxon>
        <taxon>Cimicidae</taxon>
        <taxon>Cimex</taxon>
    </lineage>
</organism>
<evidence type="ECO:0000313" key="1">
    <source>
        <dbReference type="EnsemblMetazoa" id="XP_014253831.1"/>
    </source>
</evidence>
<proteinExistence type="predicted"/>